<dbReference type="EMBL" id="CAJVPY010061242">
    <property type="protein sequence ID" value="CAG8821815.1"/>
    <property type="molecule type" value="Genomic_DNA"/>
</dbReference>
<proteinExistence type="predicted"/>
<evidence type="ECO:0000313" key="1">
    <source>
        <dbReference type="EMBL" id="CAG8821815.1"/>
    </source>
</evidence>
<dbReference type="AlphaFoldDB" id="A0A9N9KBL7"/>
<reference evidence="1" key="1">
    <citation type="submission" date="2021-06" db="EMBL/GenBank/DDBJ databases">
        <authorList>
            <person name="Kallberg Y."/>
            <person name="Tangrot J."/>
            <person name="Rosling A."/>
        </authorList>
    </citation>
    <scope>NUCLEOTIDE SEQUENCE</scope>
    <source>
        <strain evidence="1">MA453B</strain>
    </source>
</reference>
<keyword evidence="2" id="KW-1185">Reference proteome</keyword>
<name>A0A9N9KBL7_9GLOM</name>
<organism evidence="1 2">
    <name type="scientific">Dentiscutata erythropus</name>
    <dbReference type="NCBI Taxonomy" id="1348616"/>
    <lineage>
        <taxon>Eukaryota</taxon>
        <taxon>Fungi</taxon>
        <taxon>Fungi incertae sedis</taxon>
        <taxon>Mucoromycota</taxon>
        <taxon>Glomeromycotina</taxon>
        <taxon>Glomeromycetes</taxon>
        <taxon>Diversisporales</taxon>
        <taxon>Gigasporaceae</taxon>
        <taxon>Dentiscutata</taxon>
    </lineage>
</organism>
<dbReference type="Proteomes" id="UP000789405">
    <property type="component" value="Unassembled WGS sequence"/>
</dbReference>
<comment type="caution">
    <text evidence="1">The sequence shown here is derived from an EMBL/GenBank/DDBJ whole genome shotgun (WGS) entry which is preliminary data.</text>
</comment>
<sequence length="146" mass="17781">MKLSKRLLESVKSKFCEKYTYEDYIKIYSNINLHKRELEKWIKEKTKDEKEEYFKNIFSQFFYTNLKLKRIETLKFKIKTPNFYMHNHIFIFIGNLEKSYNLITEIYGNTFEMVNAKPKDINNCNSKNIEKLPLLINEFVQKGNDH</sequence>
<feature type="non-terminal residue" evidence="1">
    <location>
        <position position="146"/>
    </location>
</feature>
<gene>
    <name evidence="1" type="ORF">DERYTH_LOCUS27199</name>
</gene>
<evidence type="ECO:0000313" key="2">
    <source>
        <dbReference type="Proteomes" id="UP000789405"/>
    </source>
</evidence>
<accession>A0A9N9KBL7</accession>
<protein>
    <submittedName>
        <fullName evidence="1">5529_t:CDS:1</fullName>
    </submittedName>
</protein>